<evidence type="ECO:0000259" key="2">
    <source>
        <dbReference type="Pfam" id="PF11738"/>
    </source>
</evidence>
<keyword evidence="4" id="KW-1185">Reference proteome</keyword>
<dbReference type="RefSeq" id="WP_113931272.1">
    <property type="nucleotide sequence ID" value="NZ_JACCEU010000001.1"/>
</dbReference>
<evidence type="ECO:0000313" key="3">
    <source>
        <dbReference type="EMBL" id="RBP42954.1"/>
    </source>
</evidence>
<dbReference type="AlphaFoldDB" id="A0A366HJC7"/>
<feature type="signal peptide" evidence="1">
    <location>
        <begin position="1"/>
        <end position="24"/>
    </location>
</feature>
<reference evidence="3 4" key="1">
    <citation type="submission" date="2018-06" db="EMBL/GenBank/DDBJ databases">
        <title>Genomic Encyclopedia of Type Strains, Phase IV (KMG-IV): sequencing the most valuable type-strain genomes for metagenomic binning, comparative biology and taxonomic classification.</title>
        <authorList>
            <person name="Goeker M."/>
        </authorList>
    </citation>
    <scope>NUCLEOTIDE SEQUENCE [LARGE SCALE GENOMIC DNA]</scope>
    <source>
        <strain evidence="3 4">DSM 25520</strain>
    </source>
</reference>
<evidence type="ECO:0000256" key="1">
    <source>
        <dbReference type="SAM" id="SignalP"/>
    </source>
</evidence>
<dbReference type="InterPro" id="IPR037126">
    <property type="entry name" value="PdaC/RsiV-like_sf"/>
</dbReference>
<accession>A0A366HJC7</accession>
<comment type="caution">
    <text evidence="3">The sequence shown here is derived from an EMBL/GenBank/DDBJ whole genome shotgun (WGS) entry which is preliminary data.</text>
</comment>
<organism evidence="3 4">
    <name type="scientific">Eoetvoesiella caeni</name>
    <dbReference type="NCBI Taxonomy" id="645616"/>
    <lineage>
        <taxon>Bacteria</taxon>
        <taxon>Pseudomonadati</taxon>
        <taxon>Pseudomonadota</taxon>
        <taxon>Betaproteobacteria</taxon>
        <taxon>Burkholderiales</taxon>
        <taxon>Alcaligenaceae</taxon>
        <taxon>Eoetvoesiella</taxon>
    </lineage>
</organism>
<protein>
    <submittedName>
        <fullName evidence="3">Uncharacterized protein DUF3298</fullName>
    </submittedName>
</protein>
<dbReference type="Pfam" id="PF11738">
    <property type="entry name" value="DUF3298"/>
    <property type="match status" value="1"/>
</dbReference>
<evidence type="ECO:0000313" key="4">
    <source>
        <dbReference type="Proteomes" id="UP000253628"/>
    </source>
</evidence>
<sequence length="266" mass="29463">MNILNRYSRNLAFAGLALLLTACASGPRDNISLIPADQTADQTSKEGVFTQPVKWERKKPECSGECPTIKVDSIVFPGIPKLTQLVDHALAVMTGVSADRPQPYDSLAQYEAYFWKTAAPRDSVVFSAKTPYRNKNLTVVELNTWQYYTGAAHGISATQFLNWDNASEKVLGLANVIRPGQRDAYLAALKQAHAQWLSTNPDAQRDPAAYSRIWPFQPSENFGFSDAGLVVKYNSYEIAPYSSGQPELLIPYSALQDILRPEYIPA</sequence>
<dbReference type="InterPro" id="IPR021729">
    <property type="entry name" value="DUF3298"/>
</dbReference>
<gene>
    <name evidence="3" type="ORF">DFR37_10179</name>
</gene>
<feature type="chain" id="PRO_5017075262" evidence="1">
    <location>
        <begin position="25"/>
        <end position="266"/>
    </location>
</feature>
<name>A0A366HJC7_9BURK</name>
<dbReference type="Gene3D" id="3.30.565.40">
    <property type="entry name" value="Fervidobacterium nodosum Rt17-B1 like"/>
    <property type="match status" value="1"/>
</dbReference>
<keyword evidence="1" id="KW-0732">Signal</keyword>
<feature type="domain" description="DUF3298" evidence="2">
    <location>
        <begin position="175"/>
        <end position="253"/>
    </location>
</feature>
<dbReference type="Proteomes" id="UP000253628">
    <property type="component" value="Unassembled WGS sequence"/>
</dbReference>
<dbReference type="EMBL" id="QNRQ01000001">
    <property type="protein sequence ID" value="RBP42954.1"/>
    <property type="molecule type" value="Genomic_DNA"/>
</dbReference>
<dbReference type="OrthoDB" id="8610451at2"/>
<dbReference type="PROSITE" id="PS51257">
    <property type="entry name" value="PROKAR_LIPOPROTEIN"/>
    <property type="match status" value="1"/>
</dbReference>
<proteinExistence type="predicted"/>
<dbReference type="Gene3D" id="3.90.640.20">
    <property type="entry name" value="Heat-shock cognate protein, ATPase"/>
    <property type="match status" value="1"/>
</dbReference>